<evidence type="ECO:0000313" key="1">
    <source>
        <dbReference type="EMBL" id="GGE31392.1"/>
    </source>
</evidence>
<dbReference type="Proteomes" id="UP000612855">
    <property type="component" value="Unassembled WGS sequence"/>
</dbReference>
<reference evidence="2" key="1">
    <citation type="journal article" date="2019" name="Int. J. Syst. Evol. Microbiol.">
        <title>The Global Catalogue of Microorganisms (GCM) 10K type strain sequencing project: providing services to taxonomists for standard genome sequencing and annotation.</title>
        <authorList>
            <consortium name="The Broad Institute Genomics Platform"/>
            <consortium name="The Broad Institute Genome Sequencing Center for Infectious Disease"/>
            <person name="Wu L."/>
            <person name="Ma J."/>
        </authorList>
    </citation>
    <scope>NUCLEOTIDE SEQUENCE [LARGE SCALE GENOMIC DNA]</scope>
    <source>
        <strain evidence="2">CGMCC 1.12664</strain>
    </source>
</reference>
<dbReference type="PROSITE" id="PS51257">
    <property type="entry name" value="PROKAR_LIPOPROTEIN"/>
    <property type="match status" value="1"/>
</dbReference>
<keyword evidence="2" id="KW-1185">Reference proteome</keyword>
<sequence>MIRFAHILTALALLSACSPSSVRDSWVNRVGGNTLVAVQGTSYNATFLPLAAPPGREADAWVFGPNDSVPFTMEEGGIPAIQISRADGTPMTRADHPLAVAAANQGCVDRPGWTTAKATALARNLPGTKPNDHKGTGYLYKGAWTLLGVCQ</sequence>
<evidence type="ECO:0000313" key="2">
    <source>
        <dbReference type="Proteomes" id="UP000612855"/>
    </source>
</evidence>
<organism evidence="1 2">
    <name type="scientific">Primorskyibacter flagellatus</name>
    <dbReference type="NCBI Taxonomy" id="1387277"/>
    <lineage>
        <taxon>Bacteria</taxon>
        <taxon>Pseudomonadati</taxon>
        <taxon>Pseudomonadota</taxon>
        <taxon>Alphaproteobacteria</taxon>
        <taxon>Rhodobacterales</taxon>
        <taxon>Roseobacteraceae</taxon>
        <taxon>Primorskyibacter</taxon>
    </lineage>
</organism>
<accession>A0A917A795</accession>
<dbReference type="RefSeq" id="WP_188477467.1">
    <property type="nucleotide sequence ID" value="NZ_BMFJ01000001.1"/>
</dbReference>
<name>A0A917A795_9RHOB</name>
<gene>
    <name evidence="1" type="ORF">GCM10011360_19170</name>
</gene>
<proteinExistence type="predicted"/>
<dbReference type="EMBL" id="BMFJ01000001">
    <property type="protein sequence ID" value="GGE31392.1"/>
    <property type="molecule type" value="Genomic_DNA"/>
</dbReference>
<comment type="caution">
    <text evidence="1">The sequence shown here is derived from an EMBL/GenBank/DDBJ whole genome shotgun (WGS) entry which is preliminary data.</text>
</comment>
<dbReference type="AlphaFoldDB" id="A0A917A795"/>
<protein>
    <recommendedName>
        <fullName evidence="3">Lipoprotein</fullName>
    </recommendedName>
</protein>
<evidence type="ECO:0008006" key="3">
    <source>
        <dbReference type="Google" id="ProtNLM"/>
    </source>
</evidence>